<dbReference type="EMBL" id="MIPY01000020">
    <property type="protein sequence ID" value="OES30303.1"/>
    <property type="molecule type" value="Genomic_DNA"/>
</dbReference>
<dbReference type="STRING" id="28108.ACZ81_14870"/>
<keyword evidence="1" id="KW-0378">Hydrolase</keyword>
<evidence type="ECO:0000313" key="1">
    <source>
        <dbReference type="EMBL" id="AMJ99409.1"/>
    </source>
</evidence>
<reference evidence="2 4" key="2">
    <citation type="submission" date="2016-09" db="EMBL/GenBank/DDBJ databases">
        <title>Draft Genome Sequence of four Alteromonas macleodii strains isolated from copper coupons and grown long-term at elevated copper levels.</title>
        <authorList>
            <person name="Cusick K."/>
            <person name="Dale J."/>
            <person name="Little B."/>
            <person name="Biffinger J."/>
        </authorList>
    </citation>
    <scope>NUCLEOTIDE SEQUENCE [LARGE SCALE GENOMIC DNA]</scope>
    <source>
        <strain evidence="2 4">KCP01</strain>
    </source>
</reference>
<organism evidence="1 3">
    <name type="scientific">Alteromonas macleodii</name>
    <name type="common">Pseudoalteromonas macleodii</name>
    <dbReference type="NCBI Taxonomy" id="28108"/>
    <lineage>
        <taxon>Bacteria</taxon>
        <taxon>Pseudomonadati</taxon>
        <taxon>Pseudomonadota</taxon>
        <taxon>Gammaproteobacteria</taxon>
        <taxon>Alteromonadales</taxon>
        <taxon>Alteromonadaceae</taxon>
        <taxon>Alteromonas/Salinimonas group</taxon>
        <taxon>Alteromonas</taxon>
    </lineage>
</organism>
<dbReference type="Proteomes" id="UP000095392">
    <property type="component" value="Unassembled WGS sequence"/>
</dbReference>
<accession>A0A126Q4K8</accession>
<dbReference type="PATRIC" id="fig|28108.53.peg.3048"/>
<dbReference type="GO" id="GO:0016787">
    <property type="term" value="F:hydrolase activity"/>
    <property type="evidence" value="ECO:0007669"/>
    <property type="project" value="UniProtKB-KW"/>
</dbReference>
<evidence type="ECO:0000313" key="2">
    <source>
        <dbReference type="EMBL" id="OES30303.1"/>
    </source>
</evidence>
<protein>
    <submittedName>
        <fullName evidence="1 2">ADP-ribosylglycohydrolase</fullName>
    </submittedName>
</protein>
<dbReference type="Gene3D" id="2.170.150.70">
    <property type="match status" value="1"/>
</dbReference>
<dbReference type="OrthoDB" id="9805575at2"/>
<proteinExistence type="predicted"/>
<dbReference type="EMBL" id="CP014323">
    <property type="protein sequence ID" value="AMJ99409.1"/>
    <property type="molecule type" value="Genomic_DNA"/>
</dbReference>
<dbReference type="Proteomes" id="UP000063991">
    <property type="component" value="Chromosome"/>
</dbReference>
<dbReference type="RefSeq" id="WP_039227925.1">
    <property type="nucleotide sequence ID" value="NZ_CP012202.1"/>
</dbReference>
<evidence type="ECO:0000313" key="4">
    <source>
        <dbReference type="Proteomes" id="UP000095392"/>
    </source>
</evidence>
<keyword evidence="4" id="KW-1185">Reference proteome</keyword>
<gene>
    <name evidence="1" type="ORF">AVL55_15345</name>
    <name evidence="2" type="ORF">BFV95_3104</name>
</gene>
<reference evidence="1 3" key="1">
    <citation type="submission" date="2015-12" db="EMBL/GenBank/DDBJ databases">
        <authorList>
            <person name="Shamseldin A."/>
            <person name="Moawad H."/>
            <person name="Abd El-Rahim W.M."/>
            <person name="Sadowsky M.J."/>
        </authorList>
    </citation>
    <scope>NUCLEOTIDE SEQUENCE [LARGE SCALE GENOMIC DNA]</scope>
    <source>
        <strain evidence="1 3">D7</strain>
    </source>
</reference>
<dbReference type="AlphaFoldDB" id="A0A126Q4K8"/>
<name>A0A126Q4K8_ALTMA</name>
<sequence length="105" mass="11612">MYRGSCSCQAIQYEIDHIGELDADDETLSHSDTSELRVTIEKEQLVIDCAPSALAELHEANDETHHVCNICGSVIFVERGSNQVSVEVTFSGHDVLAESHCQFVF</sequence>
<evidence type="ECO:0000313" key="3">
    <source>
        <dbReference type="Proteomes" id="UP000063991"/>
    </source>
</evidence>